<feature type="compositionally biased region" description="Basic and acidic residues" evidence="1">
    <location>
        <begin position="80"/>
        <end position="93"/>
    </location>
</feature>
<name>A0A183EWN3_9BILA</name>
<reference evidence="2 3" key="2">
    <citation type="submission" date="2018-11" db="EMBL/GenBank/DDBJ databases">
        <authorList>
            <consortium name="Pathogen Informatics"/>
        </authorList>
    </citation>
    <scope>NUCLEOTIDE SEQUENCE [LARGE SCALE GENOMIC DNA]</scope>
</reference>
<keyword evidence="3" id="KW-1185">Reference proteome</keyword>
<dbReference type="Proteomes" id="UP000271098">
    <property type="component" value="Unassembled WGS sequence"/>
</dbReference>
<accession>A0A183EWN3</accession>
<evidence type="ECO:0000256" key="1">
    <source>
        <dbReference type="SAM" id="MobiDB-lite"/>
    </source>
</evidence>
<dbReference type="OrthoDB" id="1939715at2759"/>
<feature type="compositionally biased region" description="Pro residues" evidence="1">
    <location>
        <begin position="182"/>
        <end position="198"/>
    </location>
</feature>
<feature type="compositionally biased region" description="Low complexity" evidence="1">
    <location>
        <begin position="135"/>
        <end position="146"/>
    </location>
</feature>
<protein>
    <submittedName>
        <fullName evidence="2 4">Uncharacterized protein</fullName>
    </submittedName>
</protein>
<organism evidence="4">
    <name type="scientific">Gongylonema pulchrum</name>
    <dbReference type="NCBI Taxonomy" id="637853"/>
    <lineage>
        <taxon>Eukaryota</taxon>
        <taxon>Metazoa</taxon>
        <taxon>Ecdysozoa</taxon>
        <taxon>Nematoda</taxon>
        <taxon>Chromadorea</taxon>
        <taxon>Rhabditida</taxon>
        <taxon>Spirurina</taxon>
        <taxon>Spiruromorpha</taxon>
        <taxon>Spiruroidea</taxon>
        <taxon>Gongylonematidae</taxon>
        <taxon>Gongylonema</taxon>
    </lineage>
</organism>
<proteinExistence type="predicted"/>
<feature type="region of interest" description="Disordered" evidence="1">
    <location>
        <begin position="175"/>
        <end position="213"/>
    </location>
</feature>
<gene>
    <name evidence="2" type="ORF">GPUH_LOCUS25375</name>
</gene>
<feature type="compositionally biased region" description="Low complexity" evidence="1">
    <location>
        <begin position="200"/>
        <end position="213"/>
    </location>
</feature>
<evidence type="ECO:0000313" key="3">
    <source>
        <dbReference type="Proteomes" id="UP000271098"/>
    </source>
</evidence>
<feature type="region of interest" description="Disordered" evidence="1">
    <location>
        <begin position="79"/>
        <end position="150"/>
    </location>
</feature>
<dbReference type="WBParaSite" id="GPUH_0002540401-mRNA-1">
    <property type="protein sequence ID" value="GPUH_0002540401-mRNA-1"/>
    <property type="gene ID" value="GPUH_0002540401"/>
</dbReference>
<sequence>MFCSNEKEVAPTTLGETRGRDTCKDGLAGVDINNAGVIVIDDRPDGQMDDAAENNDDFEEVLSKKSKKLRQQQINEQLEAEERRKMKEKEKIERRKARMQAKRLEKKAAAASKDERGNPAGAMRSTGSAQDAVKIGPIGTGSTIGTKDIGQGIGRSVLASAQNTLNTTVWNSSILREQTMQPSPPVENHPVIPSPIARPTPKTNSSSTATSKVVTTVKKEIDLWTGPDEEQRLQVTEK</sequence>
<reference evidence="4" key="1">
    <citation type="submission" date="2016-06" db="UniProtKB">
        <authorList>
            <consortium name="WormBaseParasite"/>
        </authorList>
    </citation>
    <scope>IDENTIFICATION</scope>
</reference>
<feature type="compositionally biased region" description="Basic and acidic residues" evidence="1">
    <location>
        <begin position="102"/>
        <end position="117"/>
    </location>
</feature>
<evidence type="ECO:0000313" key="2">
    <source>
        <dbReference type="EMBL" id="VDN44123.1"/>
    </source>
</evidence>
<dbReference type="AlphaFoldDB" id="A0A183EWN3"/>
<dbReference type="EMBL" id="UYRT01104921">
    <property type="protein sequence ID" value="VDN44123.1"/>
    <property type="molecule type" value="Genomic_DNA"/>
</dbReference>
<evidence type="ECO:0000313" key="4">
    <source>
        <dbReference type="WBParaSite" id="GPUH_0002540401-mRNA-1"/>
    </source>
</evidence>